<dbReference type="AlphaFoldDB" id="A0A1H7HCM9"/>
<keyword evidence="2" id="KW-1185">Reference proteome</keyword>
<evidence type="ECO:0000313" key="1">
    <source>
        <dbReference type="EMBL" id="SEK47152.1"/>
    </source>
</evidence>
<dbReference type="Proteomes" id="UP000182719">
    <property type="component" value="Unassembled WGS sequence"/>
</dbReference>
<reference evidence="2" key="1">
    <citation type="submission" date="2016-10" db="EMBL/GenBank/DDBJ databases">
        <authorList>
            <person name="Varghese N."/>
            <person name="Submissions S."/>
        </authorList>
    </citation>
    <scope>NUCLEOTIDE SEQUENCE [LARGE SCALE GENOMIC DNA]</scope>
    <source>
        <strain evidence="2">DSM 17044</strain>
    </source>
</reference>
<name>A0A1H7HCM9_STIAU</name>
<proteinExistence type="predicted"/>
<accession>A0A1H7HCM9</accession>
<gene>
    <name evidence="1" type="ORF">SAMN05444354_101657</name>
</gene>
<evidence type="ECO:0000313" key="2">
    <source>
        <dbReference type="Proteomes" id="UP000182719"/>
    </source>
</evidence>
<organism evidence="1 2">
    <name type="scientific">Stigmatella aurantiaca</name>
    <dbReference type="NCBI Taxonomy" id="41"/>
    <lineage>
        <taxon>Bacteria</taxon>
        <taxon>Pseudomonadati</taxon>
        <taxon>Myxococcota</taxon>
        <taxon>Myxococcia</taxon>
        <taxon>Myxococcales</taxon>
        <taxon>Cystobacterineae</taxon>
        <taxon>Archangiaceae</taxon>
        <taxon>Stigmatella</taxon>
    </lineage>
</organism>
<sequence length="44" mass="5055">MPYCGFGSRLLRIQKPSNLTEFLRFVFELIAHVPLVYPSDVSGR</sequence>
<dbReference type="EMBL" id="FOAP01000001">
    <property type="protein sequence ID" value="SEK47152.1"/>
    <property type="molecule type" value="Genomic_DNA"/>
</dbReference>
<protein>
    <submittedName>
        <fullName evidence="1">Uncharacterized protein</fullName>
    </submittedName>
</protein>